<comment type="caution">
    <text evidence="1">The sequence shown here is derived from an EMBL/GenBank/DDBJ whole genome shotgun (WGS) entry which is preliminary data.</text>
</comment>
<dbReference type="GO" id="GO:0015485">
    <property type="term" value="F:cholesterol binding"/>
    <property type="evidence" value="ECO:0007669"/>
    <property type="project" value="InterPro"/>
</dbReference>
<dbReference type="RefSeq" id="WP_094256688.1">
    <property type="nucleotide sequence ID" value="NZ_BMKM01000003.1"/>
</dbReference>
<dbReference type="AlphaFoldDB" id="A0A8H9G171"/>
<keyword evidence="2" id="KW-1185">Reference proteome</keyword>
<name>A0A8H9G171_9SPHI</name>
<organism evidence="1 2">
    <name type="scientific">Sphingobacterium cellulitidis</name>
    <dbReference type="NCBI Taxonomy" id="1768011"/>
    <lineage>
        <taxon>Bacteria</taxon>
        <taxon>Pseudomonadati</taxon>
        <taxon>Bacteroidota</taxon>
        <taxon>Sphingobacteriia</taxon>
        <taxon>Sphingobacteriales</taxon>
        <taxon>Sphingobacteriaceae</taxon>
        <taxon>Sphingobacterium</taxon>
    </lineage>
</organism>
<sequence length="284" mass="32341">MRLGIIFVLISLTISSQLIGQQKSTKIYGKNPDEIFLGAIISKKSINTEKHEFVKMKTNQKLQAISSTFKYEYPAIIPSKSNMNKIIIDEFNSAGLPSTTPGGAVFSLWSIQSYNELNIRFGQKMDFSKWFGLDPKAKMAKSNILIEYEIPLFDLYLDLFTDEINNYVQEIKALKNDDLIYISNISWGRKALILVQSDFDENKVKPALYNYLDNKTLTEEQSIILETASISYNIFDDTTLELTDPNPLKTIISYITAPITKDNYGGILYFFGSELDGAWFENSF</sequence>
<reference evidence="1" key="2">
    <citation type="submission" date="2020-09" db="EMBL/GenBank/DDBJ databases">
        <authorList>
            <person name="Sun Q."/>
            <person name="Zhou Y."/>
        </authorList>
    </citation>
    <scope>NUCLEOTIDE SEQUENCE</scope>
    <source>
        <strain evidence="1">CGMCC 1.15966</strain>
    </source>
</reference>
<protein>
    <submittedName>
        <fullName evidence="1">Uncharacterized protein</fullName>
    </submittedName>
</protein>
<evidence type="ECO:0000313" key="2">
    <source>
        <dbReference type="Proteomes" id="UP000614460"/>
    </source>
</evidence>
<dbReference type="Proteomes" id="UP000614460">
    <property type="component" value="Unassembled WGS sequence"/>
</dbReference>
<accession>A0A8H9G171</accession>
<reference evidence="1" key="1">
    <citation type="journal article" date="2014" name="Int. J. Syst. Evol. Microbiol.">
        <title>Complete genome sequence of Corynebacterium casei LMG S-19264T (=DSM 44701T), isolated from a smear-ripened cheese.</title>
        <authorList>
            <consortium name="US DOE Joint Genome Institute (JGI-PGF)"/>
            <person name="Walter F."/>
            <person name="Albersmeier A."/>
            <person name="Kalinowski J."/>
            <person name="Ruckert C."/>
        </authorList>
    </citation>
    <scope>NUCLEOTIDE SEQUENCE</scope>
    <source>
        <strain evidence="1">CGMCC 1.15966</strain>
    </source>
</reference>
<gene>
    <name evidence="1" type="ORF">GCM10011516_15890</name>
</gene>
<proteinExistence type="predicted"/>
<evidence type="ECO:0000313" key="1">
    <source>
        <dbReference type="EMBL" id="GGE18995.1"/>
    </source>
</evidence>
<dbReference type="SUPFAM" id="SSF56978">
    <property type="entry name" value="Perfringolysin"/>
    <property type="match status" value="1"/>
</dbReference>
<dbReference type="InterPro" id="IPR036359">
    <property type="entry name" value="Thiol_cytolysin_sf"/>
</dbReference>
<dbReference type="EMBL" id="BMKM01000003">
    <property type="protein sequence ID" value="GGE18995.1"/>
    <property type="molecule type" value="Genomic_DNA"/>
</dbReference>